<dbReference type="KEGG" id="fri:FraEuI1c_7066"/>
<dbReference type="AlphaFoldDB" id="E3IXD1"/>
<protein>
    <recommendedName>
        <fullName evidence="2">eCIS core domain-containing protein</fullName>
    </recommendedName>
</protein>
<evidence type="ECO:0000313" key="4">
    <source>
        <dbReference type="Proteomes" id="UP000002484"/>
    </source>
</evidence>
<feature type="region of interest" description="Disordered" evidence="1">
    <location>
        <begin position="565"/>
        <end position="589"/>
    </location>
</feature>
<dbReference type="EMBL" id="CP002299">
    <property type="protein sequence ID" value="ADP85031.1"/>
    <property type="molecule type" value="Genomic_DNA"/>
</dbReference>
<proteinExistence type="predicted"/>
<evidence type="ECO:0000259" key="2">
    <source>
        <dbReference type="Pfam" id="PF13699"/>
    </source>
</evidence>
<dbReference type="Proteomes" id="UP000002484">
    <property type="component" value="Chromosome"/>
</dbReference>
<dbReference type="InParanoid" id="E3IXD1"/>
<feature type="compositionally biased region" description="Low complexity" evidence="1">
    <location>
        <begin position="654"/>
        <end position="664"/>
    </location>
</feature>
<feature type="compositionally biased region" description="Basic residues" evidence="1">
    <location>
        <begin position="666"/>
        <end position="682"/>
    </location>
</feature>
<evidence type="ECO:0000256" key="1">
    <source>
        <dbReference type="SAM" id="MobiDB-lite"/>
    </source>
</evidence>
<sequence length="848" mass="88081">MHVRTSATDPKQAATSAPGRTAHGVEHEAAHGSAPPARAGATPALLRMQRSHGNRHVQRVVASARASGASSARASAAPGPVPTSAGAGLLVGPSHGPAEWAADDVAQAVAGVAVPAGGPAPAPLAAPEVGDAGGALSPSTSAAVLAARSGGHRVPSSLLARTEAAVGADLGGVRLHVGRDVDALSDAMSARAFTIGQDVFVHRADYRPGTPGGDALIAHELAHAASPGPGPARVRRKGRKLGAAKAALNNIGISFAKTAGGPLYDLFHWLWYFKRSKKSGVSYENRVDLHPFKDLLKYAGNPKKEGGKAKLAAEDSVKRYGLPGIGHVLHFLRMMGSSLLKRVASYTSWLALLCTLIGFAPGAQVALPVAAALGTVALVLNAVKTGIDFVTNSWTLVLAWIRYICLDDPTYVDSPDVALYIESYKEYRKTRGELFDDALKLGLGGLLSGVGSAAQSATPNEAFVSGADKYFTQFASPSASVGTAIKNEATFDAHNAGEKFAAEKIPGAFTGEATGNYTSWMTKGRLEENRNAKLQTVGTDTLRDSPNVQMLLSANTIGKVNEQATTREAGVDTKKPIARSKLPGPPGTTLKGMAGLLVNPLGAIATILMMAADMCVLFSGKRGSQAAPTHDPGPPAPTYDPGPPAPIPIPDPPSAAALAQQAGPPKKPKKGKNRRGRRKKGAKTIVVRSSEPTVKSGEDESVGGVHVTPSAQVRVQDPADGVPSLDPDAHAARSGETESDDNLIRVPADLAVQSPTFPDTAARVAEEQMTYGSVQGALPSLSERPRANPAEISRVGVENFVVRELNRIRQTIADEGVRTREMAGMFSASRDAVESLGESSRELSKNSN</sequence>
<feature type="region of interest" description="Disordered" evidence="1">
    <location>
        <begin position="716"/>
        <end position="740"/>
    </location>
</feature>
<dbReference type="eggNOG" id="COG0656">
    <property type="taxonomic scope" value="Bacteria"/>
</dbReference>
<accession>E3IXD1</accession>
<feature type="domain" description="eCIS core" evidence="2">
    <location>
        <begin position="154"/>
        <end position="225"/>
    </location>
</feature>
<dbReference type="STRING" id="298654.FraEuI1c_7066"/>
<feature type="compositionally biased region" description="Basic and acidic residues" evidence="1">
    <location>
        <begin position="727"/>
        <end position="736"/>
    </location>
</feature>
<feature type="region of interest" description="Disordered" evidence="1">
    <location>
        <begin position="1"/>
        <end position="40"/>
    </location>
</feature>
<feature type="compositionally biased region" description="Polar residues" evidence="1">
    <location>
        <begin position="1"/>
        <end position="15"/>
    </location>
</feature>
<gene>
    <name evidence="3" type="ordered locus">FraEuI1c_7066</name>
</gene>
<evidence type="ECO:0000313" key="3">
    <source>
        <dbReference type="EMBL" id="ADP85031.1"/>
    </source>
</evidence>
<keyword evidence="4" id="KW-1185">Reference proteome</keyword>
<organism evidence="3 4">
    <name type="scientific">Pseudofrankia inefficax (strain DSM 45817 / CECT 9037 / DDB 130130 / EuI1c)</name>
    <name type="common">Frankia inefficax</name>
    <dbReference type="NCBI Taxonomy" id="298654"/>
    <lineage>
        <taxon>Bacteria</taxon>
        <taxon>Bacillati</taxon>
        <taxon>Actinomycetota</taxon>
        <taxon>Actinomycetes</taxon>
        <taxon>Frankiales</taxon>
        <taxon>Frankiaceae</taxon>
        <taxon>Pseudofrankia</taxon>
    </lineage>
</organism>
<dbReference type="HOGENOM" id="CLU_336103_0_0_11"/>
<feature type="compositionally biased region" description="Pro residues" evidence="1">
    <location>
        <begin position="631"/>
        <end position="653"/>
    </location>
</feature>
<name>E3IXD1_PSEI1</name>
<dbReference type="InterPro" id="IPR025295">
    <property type="entry name" value="eCIS_core_dom"/>
</dbReference>
<dbReference type="Pfam" id="PF13699">
    <property type="entry name" value="eCIS_core"/>
    <property type="match status" value="1"/>
</dbReference>
<feature type="region of interest" description="Disordered" evidence="1">
    <location>
        <begin position="622"/>
        <end position="704"/>
    </location>
</feature>
<reference evidence="3 4" key="1">
    <citation type="submission" date="2010-10" db="EMBL/GenBank/DDBJ databases">
        <title>Complete sequence of Frankia sp. EuI1c.</title>
        <authorList>
            <consortium name="US DOE Joint Genome Institute"/>
            <person name="Lucas S."/>
            <person name="Copeland A."/>
            <person name="Lapidus A."/>
            <person name="Cheng J.-F."/>
            <person name="Bruce D."/>
            <person name="Goodwin L."/>
            <person name="Pitluck S."/>
            <person name="Chertkov O."/>
            <person name="Detter J.C."/>
            <person name="Han C."/>
            <person name="Tapia R."/>
            <person name="Land M."/>
            <person name="Hauser L."/>
            <person name="Jeffries C."/>
            <person name="Kyrpides N."/>
            <person name="Ivanova N."/>
            <person name="Mikhailova N."/>
            <person name="Beauchemin N."/>
            <person name="Sen A."/>
            <person name="Sur S.A."/>
            <person name="Gtari M."/>
            <person name="Wall L."/>
            <person name="Tisa L."/>
            <person name="Woyke T."/>
        </authorList>
    </citation>
    <scope>NUCLEOTIDE SEQUENCE [LARGE SCALE GENOMIC DNA]</scope>
    <source>
        <strain evidence="4">DSM 45817 / CECT 9037 / EuI1c</strain>
    </source>
</reference>